<sequence>MELRSLTSQDGHSQTGAAALSGETAFDLLRASIGRPDLDDASLLACLTETLDVLGLELSAEDLVLSEDNAQLLSTVLRCTAFPQPRFPMAMPDHSLNVSLTLPFAAKRTSTLGRIAGVPVRAFRRKG</sequence>
<dbReference type="AlphaFoldDB" id="A0A1M7FGS0"/>
<evidence type="ECO:0000313" key="1">
    <source>
        <dbReference type="EMBL" id="SHM03173.1"/>
    </source>
</evidence>
<dbReference type="OrthoDB" id="7873620at2"/>
<reference evidence="1 2" key="1">
    <citation type="submission" date="2016-11" db="EMBL/GenBank/DDBJ databases">
        <authorList>
            <person name="Jaros S."/>
            <person name="Januszkiewicz K."/>
            <person name="Wedrychowicz H."/>
        </authorList>
    </citation>
    <scope>NUCLEOTIDE SEQUENCE [LARGE SCALE GENOMIC DNA]</scope>
    <source>
        <strain evidence="1 2">DSM 22153</strain>
    </source>
</reference>
<dbReference type="Proteomes" id="UP000186002">
    <property type="component" value="Unassembled WGS sequence"/>
</dbReference>
<dbReference type="EMBL" id="FRBW01000002">
    <property type="protein sequence ID" value="SHM03173.1"/>
    <property type="molecule type" value="Genomic_DNA"/>
</dbReference>
<evidence type="ECO:0000313" key="2">
    <source>
        <dbReference type="Proteomes" id="UP000186002"/>
    </source>
</evidence>
<dbReference type="RefSeq" id="WP_073011580.1">
    <property type="nucleotide sequence ID" value="NZ_FRBW01000002.1"/>
</dbReference>
<proteinExistence type="predicted"/>
<name>A0A1M7FGS0_9HYPH</name>
<accession>A0A1M7FGS0</accession>
<protein>
    <submittedName>
        <fullName evidence="1">Uncharacterized protein</fullName>
    </submittedName>
</protein>
<dbReference type="STRING" id="735517.SAMN05444272_1607"/>
<keyword evidence="2" id="KW-1185">Reference proteome</keyword>
<organism evidence="1 2">
    <name type="scientific">Roseibium suaedae</name>
    <dbReference type="NCBI Taxonomy" id="735517"/>
    <lineage>
        <taxon>Bacteria</taxon>
        <taxon>Pseudomonadati</taxon>
        <taxon>Pseudomonadota</taxon>
        <taxon>Alphaproteobacteria</taxon>
        <taxon>Hyphomicrobiales</taxon>
        <taxon>Stappiaceae</taxon>
        <taxon>Roseibium</taxon>
    </lineage>
</organism>
<gene>
    <name evidence="1" type="ORF">SAMN05444272_1607</name>
</gene>